<feature type="region of interest" description="Disordered" evidence="1">
    <location>
        <begin position="103"/>
        <end position="124"/>
    </location>
</feature>
<protein>
    <recommendedName>
        <fullName evidence="4">Transposase, Ptta/En/Spm, plant</fullName>
    </recommendedName>
</protein>
<organism evidence="2 3">
    <name type="scientific">Parasponia andersonii</name>
    <name type="common">Sponia andersonii</name>
    <dbReference type="NCBI Taxonomy" id="3476"/>
    <lineage>
        <taxon>Eukaryota</taxon>
        <taxon>Viridiplantae</taxon>
        <taxon>Streptophyta</taxon>
        <taxon>Embryophyta</taxon>
        <taxon>Tracheophyta</taxon>
        <taxon>Spermatophyta</taxon>
        <taxon>Magnoliopsida</taxon>
        <taxon>eudicotyledons</taxon>
        <taxon>Gunneridae</taxon>
        <taxon>Pentapetalae</taxon>
        <taxon>rosids</taxon>
        <taxon>fabids</taxon>
        <taxon>Rosales</taxon>
        <taxon>Cannabaceae</taxon>
        <taxon>Parasponia</taxon>
    </lineage>
</organism>
<evidence type="ECO:0000313" key="2">
    <source>
        <dbReference type="EMBL" id="PON33686.1"/>
    </source>
</evidence>
<dbReference type="PANTHER" id="PTHR33018">
    <property type="entry name" value="OS10G0338966 PROTEIN-RELATED"/>
    <property type="match status" value="1"/>
</dbReference>
<keyword evidence="3" id="KW-1185">Reference proteome</keyword>
<comment type="caution">
    <text evidence="2">The sequence shown here is derived from an EMBL/GenBank/DDBJ whole genome shotgun (WGS) entry which is preliminary data.</text>
</comment>
<dbReference type="OrthoDB" id="1869436at2759"/>
<feature type="compositionally biased region" description="Basic and acidic residues" evidence="1">
    <location>
        <begin position="110"/>
        <end position="124"/>
    </location>
</feature>
<evidence type="ECO:0008006" key="4">
    <source>
        <dbReference type="Google" id="ProtNLM"/>
    </source>
</evidence>
<dbReference type="AlphaFoldDB" id="A0A2P5AAX2"/>
<evidence type="ECO:0000313" key="3">
    <source>
        <dbReference type="Proteomes" id="UP000237105"/>
    </source>
</evidence>
<dbReference type="Proteomes" id="UP000237105">
    <property type="component" value="Unassembled WGS sequence"/>
</dbReference>
<dbReference type="EMBL" id="JXTB01000710">
    <property type="protein sequence ID" value="PON33686.1"/>
    <property type="molecule type" value="Genomic_DNA"/>
</dbReference>
<dbReference type="STRING" id="3476.A0A2P5AAX2"/>
<evidence type="ECO:0000256" key="1">
    <source>
        <dbReference type="SAM" id="MobiDB-lite"/>
    </source>
</evidence>
<name>A0A2P5AAX2_PARAD</name>
<dbReference type="PANTHER" id="PTHR33018:SF31">
    <property type="entry name" value="TRANSPOSASE, PTTA_EN_SPM, PLANT"/>
    <property type="match status" value="1"/>
</dbReference>
<accession>A0A2P5AAX2</accession>
<reference evidence="3" key="1">
    <citation type="submission" date="2016-06" db="EMBL/GenBank/DDBJ databases">
        <title>Parallel loss of symbiosis genes in relatives of nitrogen-fixing non-legume Parasponia.</title>
        <authorList>
            <person name="Van Velzen R."/>
            <person name="Holmer R."/>
            <person name="Bu F."/>
            <person name="Rutten L."/>
            <person name="Van Zeijl A."/>
            <person name="Liu W."/>
            <person name="Santuari L."/>
            <person name="Cao Q."/>
            <person name="Sharma T."/>
            <person name="Shen D."/>
            <person name="Roswanjaya Y."/>
            <person name="Wardhani T."/>
            <person name="Kalhor M.S."/>
            <person name="Jansen J."/>
            <person name="Van den Hoogen J."/>
            <person name="Gungor B."/>
            <person name="Hartog M."/>
            <person name="Hontelez J."/>
            <person name="Verver J."/>
            <person name="Yang W.-C."/>
            <person name="Schijlen E."/>
            <person name="Repin R."/>
            <person name="Schilthuizen M."/>
            <person name="Schranz E."/>
            <person name="Heidstra R."/>
            <person name="Miyata K."/>
            <person name="Fedorova E."/>
            <person name="Kohlen W."/>
            <person name="Bisseling T."/>
            <person name="Smit S."/>
            <person name="Geurts R."/>
        </authorList>
    </citation>
    <scope>NUCLEOTIDE SEQUENCE [LARGE SCALE GENOMIC DNA]</scope>
    <source>
        <strain evidence="3">cv. WU1-14</strain>
    </source>
</reference>
<gene>
    <name evidence="2" type="ORF">PanWU01x14_350580</name>
</gene>
<proteinExistence type="predicted"/>
<sequence>MWRDFKSRITTELIYEYRHTCPKLLKNPPASYAPWIEPKVWDEFVKKRLSAEWEEARKVQQGRATQNKYPYRMSHLGYAGLEAKIEKDEGRCGIDKSKLWSRGHVSKKGGHTEEIKAEDYNQQF</sequence>